<comment type="caution">
    <text evidence="2">The sequence shown here is derived from an EMBL/GenBank/DDBJ whole genome shotgun (WGS) entry which is preliminary data.</text>
</comment>
<proteinExistence type="predicted"/>
<protein>
    <submittedName>
        <fullName evidence="2">Uncharacterized protein</fullName>
    </submittedName>
</protein>
<keyword evidence="3" id="KW-1185">Reference proteome</keyword>
<dbReference type="AlphaFoldDB" id="A0A8J5SW21"/>
<evidence type="ECO:0000256" key="1">
    <source>
        <dbReference type="SAM" id="MobiDB-lite"/>
    </source>
</evidence>
<accession>A0A8J5SW21</accession>
<gene>
    <name evidence="2" type="ORF">GUJ93_ZPchr0006g44761</name>
</gene>
<feature type="compositionally biased region" description="Pro residues" evidence="1">
    <location>
        <begin position="374"/>
        <end position="389"/>
    </location>
</feature>
<dbReference type="Pfam" id="PF01190">
    <property type="entry name" value="Pollen_Ole_e_1"/>
    <property type="match status" value="1"/>
</dbReference>
<dbReference type="PANTHER" id="PTHR33210:SF24">
    <property type="entry name" value="POLLEN OLE E 1 ALLERGEN AND EXTENSIN FAMILY PROTEIN"/>
    <property type="match status" value="1"/>
</dbReference>
<dbReference type="OrthoDB" id="1909008at2759"/>
<feature type="region of interest" description="Disordered" evidence="1">
    <location>
        <begin position="111"/>
        <end position="150"/>
    </location>
</feature>
<feature type="region of interest" description="Disordered" evidence="1">
    <location>
        <begin position="365"/>
        <end position="442"/>
    </location>
</feature>
<feature type="compositionally biased region" description="Basic and acidic residues" evidence="1">
    <location>
        <begin position="131"/>
        <end position="150"/>
    </location>
</feature>
<dbReference type="InterPro" id="IPR039923">
    <property type="entry name" value="Protodermal_1"/>
</dbReference>
<dbReference type="Proteomes" id="UP000729402">
    <property type="component" value="Unassembled WGS sequence"/>
</dbReference>
<organism evidence="2 3">
    <name type="scientific">Zizania palustris</name>
    <name type="common">Northern wild rice</name>
    <dbReference type="NCBI Taxonomy" id="103762"/>
    <lineage>
        <taxon>Eukaryota</taxon>
        <taxon>Viridiplantae</taxon>
        <taxon>Streptophyta</taxon>
        <taxon>Embryophyta</taxon>
        <taxon>Tracheophyta</taxon>
        <taxon>Spermatophyta</taxon>
        <taxon>Magnoliopsida</taxon>
        <taxon>Liliopsida</taxon>
        <taxon>Poales</taxon>
        <taxon>Poaceae</taxon>
        <taxon>BOP clade</taxon>
        <taxon>Oryzoideae</taxon>
        <taxon>Oryzeae</taxon>
        <taxon>Zizaniinae</taxon>
        <taxon>Zizania</taxon>
    </lineage>
</organism>
<evidence type="ECO:0000313" key="3">
    <source>
        <dbReference type="Proteomes" id="UP000729402"/>
    </source>
</evidence>
<sequence length="570" mass="60135">MQAFFAGKLTIVFWPWYSNDFKRSTIATDHSRAGLRPEGGGDDPTVIGAECSSPGTMGSVVASPAVDGGSSYLLGEEGWVPVASPTEGSPPSDDPDGAVKTIMMVVGTTTSITSTELRSGNDDPPTLSKIRSSDDREEPKTARLPPDDTLPKGISATLGLELLQIKFGFQNKRTQAAEYMCLDGISKYQAKARRFCSGSSMARQLQVVALLLVLKAAAAVAATSSSTVVAGMVFCDQCKDGTRGLFDYPLFGARVAIQCGGGDTPLTVRECNTNWFGGFSVRMEGSPDMNHCTARVVQATGHCGAATPGAPRELTLAFRMLGLALYTVPPLLSQPLHAMDFCPAAPPPAPPAPAAAAADALALAPASSSSSSPPLAPPPVSSPAPPLPPFWRRRQPRHLPPVWRQAPTMPQPKPEVQPLPQPEVHPLPPPLPPPPPAQATTGSACTYDKWALNWCGWRVVTPNTTVAMAFGPAAAQRYGSEMTLREALEGRGDMYRTLLREATAALLNAYYNPPGAGGFLYPTTASVIDHMNAALLGSAQRVLLEGARFRRANSGGGRATKLPCDLPPCN</sequence>
<dbReference type="EMBL" id="JAAALK010000283">
    <property type="protein sequence ID" value="KAG8076422.1"/>
    <property type="molecule type" value="Genomic_DNA"/>
</dbReference>
<evidence type="ECO:0000313" key="2">
    <source>
        <dbReference type="EMBL" id="KAG8076422.1"/>
    </source>
</evidence>
<name>A0A8J5SW21_ZIZPA</name>
<reference evidence="2" key="1">
    <citation type="journal article" date="2021" name="bioRxiv">
        <title>Whole Genome Assembly and Annotation of Northern Wild Rice, Zizania palustris L., Supports a Whole Genome Duplication in the Zizania Genus.</title>
        <authorList>
            <person name="Haas M."/>
            <person name="Kono T."/>
            <person name="Macchietto M."/>
            <person name="Millas R."/>
            <person name="McGilp L."/>
            <person name="Shao M."/>
            <person name="Duquette J."/>
            <person name="Hirsch C.N."/>
            <person name="Kimball J."/>
        </authorList>
    </citation>
    <scope>NUCLEOTIDE SEQUENCE</scope>
    <source>
        <tissue evidence="2">Fresh leaf tissue</tissue>
    </source>
</reference>
<feature type="compositionally biased region" description="Pro residues" evidence="1">
    <location>
        <begin position="409"/>
        <end position="437"/>
    </location>
</feature>
<reference evidence="2" key="2">
    <citation type="submission" date="2021-02" db="EMBL/GenBank/DDBJ databases">
        <authorList>
            <person name="Kimball J.A."/>
            <person name="Haas M.W."/>
            <person name="Macchietto M."/>
            <person name="Kono T."/>
            <person name="Duquette J."/>
            <person name="Shao M."/>
        </authorList>
    </citation>
    <scope>NUCLEOTIDE SEQUENCE</scope>
    <source>
        <tissue evidence="2">Fresh leaf tissue</tissue>
    </source>
</reference>
<dbReference type="PANTHER" id="PTHR33210">
    <property type="entry name" value="PROTODERMAL FACTOR 1"/>
    <property type="match status" value="1"/>
</dbReference>